<dbReference type="Pfam" id="PF13621">
    <property type="entry name" value="Cupin_8"/>
    <property type="match status" value="1"/>
</dbReference>
<dbReference type="Gene3D" id="2.60.120.650">
    <property type="entry name" value="Cupin"/>
    <property type="match status" value="1"/>
</dbReference>
<organism evidence="2 3">
    <name type="scientific">Durusdinium trenchii</name>
    <dbReference type="NCBI Taxonomy" id="1381693"/>
    <lineage>
        <taxon>Eukaryota</taxon>
        <taxon>Sar</taxon>
        <taxon>Alveolata</taxon>
        <taxon>Dinophyceae</taxon>
        <taxon>Suessiales</taxon>
        <taxon>Symbiodiniaceae</taxon>
        <taxon>Durusdinium</taxon>
    </lineage>
</organism>
<accession>A0ABP0NPS4</accession>
<feature type="domain" description="JmjC" evidence="1">
    <location>
        <begin position="318"/>
        <end position="464"/>
    </location>
</feature>
<protein>
    <recommendedName>
        <fullName evidence="1">JmjC domain-containing protein</fullName>
    </recommendedName>
</protein>
<reference evidence="2 3" key="1">
    <citation type="submission" date="2024-02" db="EMBL/GenBank/DDBJ databases">
        <authorList>
            <person name="Chen Y."/>
            <person name="Shah S."/>
            <person name="Dougan E. K."/>
            <person name="Thang M."/>
            <person name="Chan C."/>
        </authorList>
    </citation>
    <scope>NUCLEOTIDE SEQUENCE [LARGE SCALE GENOMIC DNA]</scope>
</reference>
<keyword evidence="3" id="KW-1185">Reference proteome</keyword>
<dbReference type="EMBL" id="CAXAMN010021984">
    <property type="protein sequence ID" value="CAK9065167.1"/>
    <property type="molecule type" value="Genomic_DNA"/>
</dbReference>
<evidence type="ECO:0000313" key="2">
    <source>
        <dbReference type="EMBL" id="CAK9065167.1"/>
    </source>
</evidence>
<gene>
    <name evidence="2" type="ORF">CCMP2556_LOCUS32044</name>
</gene>
<dbReference type="InterPro" id="IPR041667">
    <property type="entry name" value="Cupin_8"/>
</dbReference>
<sequence length="464" mass="51516">MKRPMEHNSCEPEWTLFGEAPAPVPEVGTSGGVGGVAAEEHPYFKKRIFADEPLKDALDEYVPTACDLLMAEGRAASALLLEAAKAFDAGHLDQCAKAAAQCVAAAWHLLQKSPTEAVLHAHALSHAMLAATEADEQKAMLHADLSLSLCPDLPIAAVHTVMKLCNERCQNVLPILEDGLAWEIPSMLPATAKTPEVQKPIIRKPCSHLSVMGFRDAFLKTQQPGVIEGHLLSAGWSTARWSDLRFWAGRHGHRTIPIEMGFHENDAQSIALQHSDSEGSMRLGDFVRRFLLPSNTVLKNGFVRSSEAIDEWSASPVAYMAQHQLLLQIPELRRDILIPQYCALGELQTVNVWIGTAGTVTALHYDLDDNFLVQVSGYKYLRLYSPAEGERLYARDAPRDRQKKHGASYSPVRVEHPDLEVHPDFAHAAFVETILGPGDMLFIPRRWWHYVRSLTTSISVNFWF</sequence>
<dbReference type="PROSITE" id="PS51184">
    <property type="entry name" value="JMJC"/>
    <property type="match status" value="1"/>
</dbReference>
<dbReference type="PANTHER" id="PTHR12461">
    <property type="entry name" value="HYPOXIA-INDUCIBLE FACTOR 1 ALPHA INHIBITOR-RELATED"/>
    <property type="match status" value="1"/>
</dbReference>
<name>A0ABP0NPS4_9DINO</name>
<dbReference type="Proteomes" id="UP001642484">
    <property type="component" value="Unassembled WGS sequence"/>
</dbReference>
<proteinExistence type="predicted"/>
<dbReference type="PANTHER" id="PTHR12461:SF105">
    <property type="entry name" value="HYPOXIA-INDUCIBLE FACTOR 1-ALPHA INHIBITOR"/>
    <property type="match status" value="1"/>
</dbReference>
<dbReference type="SMART" id="SM00558">
    <property type="entry name" value="JmjC"/>
    <property type="match status" value="1"/>
</dbReference>
<evidence type="ECO:0000313" key="3">
    <source>
        <dbReference type="Proteomes" id="UP001642484"/>
    </source>
</evidence>
<comment type="caution">
    <text evidence="2">The sequence shown here is derived from an EMBL/GenBank/DDBJ whole genome shotgun (WGS) entry which is preliminary data.</text>
</comment>
<dbReference type="SUPFAM" id="SSF51197">
    <property type="entry name" value="Clavaminate synthase-like"/>
    <property type="match status" value="1"/>
</dbReference>
<evidence type="ECO:0000259" key="1">
    <source>
        <dbReference type="PROSITE" id="PS51184"/>
    </source>
</evidence>
<dbReference type="InterPro" id="IPR003347">
    <property type="entry name" value="JmjC_dom"/>
</dbReference>